<evidence type="ECO:0000313" key="1">
    <source>
        <dbReference type="EMBL" id="GAA0741206.1"/>
    </source>
</evidence>
<sequence length="76" mass="9021">MKKETLEKILREDIEDVMFKTKQKDIGTSMRKGTTIKIEDDCVIIMMKDIRRIYIDTSSIIAVDARIRKNSEWKQK</sequence>
<name>A0ABP3URL1_9CLOT</name>
<proteinExistence type="predicted"/>
<dbReference type="Proteomes" id="UP001501510">
    <property type="component" value="Unassembled WGS sequence"/>
</dbReference>
<dbReference type="EMBL" id="BAAACG010000010">
    <property type="protein sequence ID" value="GAA0741206.1"/>
    <property type="molecule type" value="Genomic_DNA"/>
</dbReference>
<organism evidence="1 2">
    <name type="scientific">Clostridium oceanicum</name>
    <dbReference type="NCBI Taxonomy" id="1543"/>
    <lineage>
        <taxon>Bacteria</taxon>
        <taxon>Bacillati</taxon>
        <taxon>Bacillota</taxon>
        <taxon>Clostridia</taxon>
        <taxon>Eubacteriales</taxon>
        <taxon>Clostridiaceae</taxon>
        <taxon>Clostridium</taxon>
    </lineage>
</organism>
<reference evidence="2" key="1">
    <citation type="journal article" date="2019" name="Int. J. Syst. Evol. Microbiol.">
        <title>The Global Catalogue of Microorganisms (GCM) 10K type strain sequencing project: providing services to taxonomists for standard genome sequencing and annotation.</title>
        <authorList>
            <consortium name="The Broad Institute Genomics Platform"/>
            <consortium name="The Broad Institute Genome Sequencing Center for Infectious Disease"/>
            <person name="Wu L."/>
            <person name="Ma J."/>
        </authorList>
    </citation>
    <scope>NUCLEOTIDE SEQUENCE [LARGE SCALE GENOMIC DNA]</scope>
    <source>
        <strain evidence="2">JCM 1407</strain>
    </source>
</reference>
<gene>
    <name evidence="1" type="ORF">GCM10008906_22080</name>
</gene>
<evidence type="ECO:0000313" key="2">
    <source>
        <dbReference type="Proteomes" id="UP001501510"/>
    </source>
</evidence>
<comment type="caution">
    <text evidence="1">The sequence shown here is derived from an EMBL/GenBank/DDBJ whole genome shotgun (WGS) entry which is preliminary data.</text>
</comment>
<accession>A0ABP3URL1</accession>
<protein>
    <submittedName>
        <fullName evidence="1">Uncharacterized protein</fullName>
    </submittedName>
</protein>
<dbReference type="RefSeq" id="WP_343761642.1">
    <property type="nucleotide sequence ID" value="NZ_BAAACG010000010.1"/>
</dbReference>
<keyword evidence="2" id="KW-1185">Reference proteome</keyword>